<feature type="transmembrane region" description="Helical" evidence="22">
    <location>
        <begin position="152"/>
        <end position="172"/>
    </location>
</feature>
<dbReference type="Proteomes" id="UP000694845">
    <property type="component" value="Unplaced"/>
</dbReference>
<keyword evidence="5" id="KW-0813">Transport</keyword>
<keyword evidence="10" id="KW-0769">Symport</keyword>
<feature type="transmembrane region" description="Helical" evidence="22">
    <location>
        <begin position="86"/>
        <end position="107"/>
    </location>
</feature>
<feature type="transmembrane region" description="Helical" evidence="22">
    <location>
        <begin position="273"/>
        <end position="299"/>
    </location>
</feature>
<comment type="catalytic activity">
    <reaction evidence="21">
        <text>methotrexate(in) + H(+)(in) = methotrexate(out) + H(+)(out)</text>
        <dbReference type="Rhea" id="RHEA:70163"/>
        <dbReference type="ChEBI" id="CHEBI:15378"/>
        <dbReference type="ChEBI" id="CHEBI:50681"/>
    </reaction>
</comment>
<sequence length="481" mass="52592">MASVQESTLEKPAVRIRRYRLVTVEPVVFLMLAIQGGFVALRTLYIEHRLAVSYNYTLPTGDVNGTCGAANATKDPTQEQIESKTALWVAYMKGVSVALPLFGALLFGAASDFIGRKPILTVSASGHLLAAALFLCVAYFNLPLFCLVVGEIILGICGDSVVPESAAYAYVTDVYQGNERSFRIFLVDVLIYLGFGASQIVVTTILQLTASNFSIAYLTIFVTAIVNFLYVTIPRVVVESVDKRPFSRGVFRDLFAQIYWLFKNNTNGRRPRIILLLANMILYELVYEAVYSVITIYGLGPPFCWSETFVGVYNVIVNIAPAVASILALKLLGLCMSEYWMVYLGFLSGIALMITTSLAKTTALIAYVAPSVGLLRVLPTPILKFLATQLVKVDEQGSLFGAVAVLSSVGRALSPVVMNGIYSYTVKIGHPTVTFYVAGGILVIPLFINGYLHARQRWPSSSYQQVTTISDENGHDRVTVP</sequence>
<evidence type="ECO:0000256" key="7">
    <source>
        <dbReference type="ARBA" id="ARBA00022490"/>
    </source>
</evidence>
<keyword evidence="14" id="KW-1015">Disulfide bond</keyword>
<evidence type="ECO:0000313" key="24">
    <source>
        <dbReference type="Proteomes" id="UP000694845"/>
    </source>
</evidence>
<dbReference type="PANTHER" id="PTHR23507">
    <property type="entry name" value="ZGC:174356"/>
    <property type="match status" value="1"/>
</dbReference>
<feature type="transmembrane region" description="Helical" evidence="22">
    <location>
        <begin position="364"/>
        <end position="387"/>
    </location>
</feature>
<evidence type="ECO:0000256" key="10">
    <source>
        <dbReference type="ARBA" id="ARBA00022847"/>
    </source>
</evidence>
<evidence type="ECO:0000256" key="4">
    <source>
        <dbReference type="ARBA" id="ARBA00004554"/>
    </source>
</evidence>
<keyword evidence="9" id="KW-0967">Endosome</keyword>
<evidence type="ECO:0000313" key="26">
    <source>
        <dbReference type="RefSeq" id="XP_022099494.1"/>
    </source>
</evidence>
<evidence type="ECO:0000256" key="17">
    <source>
        <dbReference type="ARBA" id="ARBA00036250"/>
    </source>
</evidence>
<protein>
    <recommendedName>
        <fullName evidence="18">Proton-coupled folate transporter</fullName>
    </recommendedName>
    <alternativeName>
        <fullName evidence="19">Solute carrier family 46 member 1</fullName>
    </alternativeName>
</protein>
<comment type="catalytic activity">
    <reaction evidence="17">
        <text>folate(in) + H(+)(in) = folate(out) + H(+)(out)</text>
        <dbReference type="Rhea" id="RHEA:70159"/>
        <dbReference type="ChEBI" id="CHEBI:15378"/>
        <dbReference type="ChEBI" id="CHEBI:62501"/>
    </reaction>
</comment>
<evidence type="ECO:0000256" key="3">
    <source>
        <dbReference type="ARBA" id="ARBA00004496"/>
    </source>
</evidence>
<evidence type="ECO:0000256" key="2">
    <source>
        <dbReference type="ARBA" id="ARBA00004424"/>
    </source>
</evidence>
<keyword evidence="24" id="KW-1185">Reference proteome</keyword>
<feature type="transmembrane region" description="Helical" evidence="22">
    <location>
        <begin position="311"/>
        <end position="332"/>
    </location>
</feature>
<evidence type="ECO:0000256" key="1">
    <source>
        <dbReference type="ARBA" id="ARBA00004337"/>
    </source>
</evidence>
<feature type="domain" description="Major facilitator superfamily (MFS) profile" evidence="23">
    <location>
        <begin position="28"/>
        <end position="457"/>
    </location>
</feature>
<evidence type="ECO:0000256" key="14">
    <source>
        <dbReference type="ARBA" id="ARBA00023157"/>
    </source>
</evidence>
<dbReference type="GO" id="GO:0016323">
    <property type="term" value="C:basolateral plasma membrane"/>
    <property type="evidence" value="ECO:0007669"/>
    <property type="project" value="UniProtKB-SubCell"/>
</dbReference>
<feature type="transmembrane region" description="Helical" evidence="22">
    <location>
        <begin position="215"/>
        <end position="238"/>
    </location>
</feature>
<evidence type="ECO:0000256" key="20">
    <source>
        <dbReference type="ARBA" id="ARBA00047769"/>
    </source>
</evidence>
<evidence type="ECO:0000256" key="8">
    <source>
        <dbReference type="ARBA" id="ARBA00022692"/>
    </source>
</evidence>
<comment type="subcellular location">
    <subcellularLocation>
        <location evidence="2">Apical cell membrane</location>
        <topology evidence="2">Multi-pass membrane protein</topology>
    </subcellularLocation>
    <subcellularLocation>
        <location evidence="4">Basolateral cell membrane</location>
        <topology evidence="4">Multi-pass membrane protein</topology>
    </subcellularLocation>
    <subcellularLocation>
        <location evidence="3">Cytoplasm</location>
    </subcellularLocation>
    <subcellularLocation>
        <location evidence="1">Endosome membrane</location>
        <topology evidence="1">Multi-pass membrane protein</topology>
    </subcellularLocation>
</comment>
<evidence type="ECO:0000313" key="27">
    <source>
        <dbReference type="RefSeq" id="XP_022099495.1"/>
    </source>
</evidence>
<keyword evidence="7" id="KW-0963">Cytoplasm</keyword>
<feature type="transmembrane region" description="Helical" evidence="22">
    <location>
        <begin position="433"/>
        <end position="452"/>
    </location>
</feature>
<evidence type="ECO:0000256" key="15">
    <source>
        <dbReference type="ARBA" id="ARBA00023180"/>
    </source>
</evidence>
<dbReference type="OrthoDB" id="419734at2759"/>
<comment type="catalytic activity">
    <reaction evidence="16">
        <text>(6S)-5-methyl-5,6,7,8-tetrahydrofolate(in) + H(+)(in) = (6S)-5-methyl-5,6,7,8-tetrahydrofolate(out) + H(+)(out)</text>
        <dbReference type="Rhea" id="RHEA:70167"/>
        <dbReference type="ChEBI" id="CHEBI:15378"/>
        <dbReference type="ChEBI" id="CHEBI:18608"/>
    </reaction>
</comment>
<proteinExistence type="predicted"/>
<feature type="transmembrane region" description="Helical" evidence="22">
    <location>
        <begin position="184"/>
        <end position="209"/>
    </location>
</feature>
<feature type="transmembrane region" description="Helical" evidence="22">
    <location>
        <begin position="119"/>
        <end position="140"/>
    </location>
</feature>
<dbReference type="GO" id="GO:0015293">
    <property type="term" value="F:symporter activity"/>
    <property type="evidence" value="ECO:0007669"/>
    <property type="project" value="UniProtKB-KW"/>
</dbReference>
<dbReference type="RefSeq" id="XP_022099495.1">
    <property type="nucleotide sequence ID" value="XM_022243803.1"/>
</dbReference>
<keyword evidence="6" id="KW-1003">Cell membrane</keyword>
<evidence type="ECO:0000256" key="12">
    <source>
        <dbReference type="ARBA" id="ARBA00022989"/>
    </source>
</evidence>
<evidence type="ECO:0000256" key="21">
    <source>
        <dbReference type="ARBA" id="ARBA00047850"/>
    </source>
</evidence>
<dbReference type="OMA" id="CMSEYWM"/>
<evidence type="ECO:0000256" key="6">
    <source>
        <dbReference type="ARBA" id="ARBA00022475"/>
    </source>
</evidence>
<evidence type="ECO:0000256" key="9">
    <source>
        <dbReference type="ARBA" id="ARBA00022753"/>
    </source>
</evidence>
<dbReference type="Pfam" id="PF07690">
    <property type="entry name" value="MFS_1"/>
    <property type="match status" value="1"/>
</dbReference>
<evidence type="ECO:0000259" key="23">
    <source>
        <dbReference type="PROSITE" id="PS50850"/>
    </source>
</evidence>
<evidence type="ECO:0000256" key="11">
    <source>
        <dbReference type="ARBA" id="ARBA00022954"/>
    </source>
</evidence>
<reference evidence="25 26" key="1">
    <citation type="submission" date="2025-04" db="UniProtKB">
        <authorList>
            <consortium name="RefSeq"/>
        </authorList>
    </citation>
    <scope>IDENTIFICATION</scope>
</reference>
<gene>
    <name evidence="25 26 27" type="primary">LOC110984019</name>
</gene>
<feature type="transmembrane region" description="Helical" evidence="22">
    <location>
        <begin position="339"/>
        <end position="358"/>
    </location>
</feature>
<keyword evidence="8 22" id="KW-0812">Transmembrane</keyword>
<dbReference type="PANTHER" id="PTHR23507:SF2">
    <property type="entry name" value="PROTON-COUPLED FOLATE TRANSPORTER"/>
    <property type="match status" value="1"/>
</dbReference>
<keyword evidence="12 22" id="KW-1133">Transmembrane helix</keyword>
<feature type="transmembrane region" description="Helical" evidence="22">
    <location>
        <begin position="399"/>
        <end position="421"/>
    </location>
</feature>
<dbReference type="GeneID" id="110984019"/>
<dbReference type="InterPro" id="IPR036259">
    <property type="entry name" value="MFS_trans_sf"/>
</dbReference>
<evidence type="ECO:0000256" key="13">
    <source>
        <dbReference type="ARBA" id="ARBA00023136"/>
    </source>
</evidence>
<dbReference type="InterPro" id="IPR020846">
    <property type="entry name" value="MFS_dom"/>
</dbReference>
<dbReference type="SUPFAM" id="SSF103473">
    <property type="entry name" value="MFS general substrate transporter"/>
    <property type="match status" value="1"/>
</dbReference>
<dbReference type="RefSeq" id="XP_022099494.1">
    <property type="nucleotide sequence ID" value="XM_022243802.1"/>
</dbReference>
<dbReference type="GO" id="GO:0005542">
    <property type="term" value="F:folic acid binding"/>
    <property type="evidence" value="ECO:0007669"/>
    <property type="project" value="UniProtKB-KW"/>
</dbReference>
<evidence type="ECO:0000256" key="5">
    <source>
        <dbReference type="ARBA" id="ARBA00022448"/>
    </source>
</evidence>
<evidence type="ECO:0000256" key="22">
    <source>
        <dbReference type="SAM" id="Phobius"/>
    </source>
</evidence>
<dbReference type="Gene3D" id="1.20.1250.20">
    <property type="entry name" value="MFS general substrate transporter like domains"/>
    <property type="match status" value="1"/>
</dbReference>
<dbReference type="GO" id="GO:0010008">
    <property type="term" value="C:endosome membrane"/>
    <property type="evidence" value="ECO:0007669"/>
    <property type="project" value="UniProtKB-SubCell"/>
</dbReference>
<name>A0A8B7Z1L5_ACAPL</name>
<keyword evidence="15" id="KW-0325">Glycoprotein</keyword>
<evidence type="ECO:0000313" key="25">
    <source>
        <dbReference type="RefSeq" id="XP_022099492.1"/>
    </source>
</evidence>
<comment type="catalytic activity">
    <reaction evidence="20">
        <text>pemetrexed(in) + H(+)(in) = pemetrexed(out) + H(+)(out)</text>
        <dbReference type="Rhea" id="RHEA:70171"/>
        <dbReference type="ChEBI" id="CHEBI:15378"/>
        <dbReference type="ChEBI" id="CHEBI:63724"/>
    </reaction>
</comment>
<dbReference type="RefSeq" id="XP_022099492.1">
    <property type="nucleotide sequence ID" value="XM_022243800.1"/>
</dbReference>
<dbReference type="AlphaFoldDB" id="A0A8B7Z1L5"/>
<dbReference type="InterPro" id="IPR011701">
    <property type="entry name" value="MFS"/>
</dbReference>
<dbReference type="GO" id="GO:0016324">
    <property type="term" value="C:apical plasma membrane"/>
    <property type="evidence" value="ECO:0007669"/>
    <property type="project" value="UniProtKB-SubCell"/>
</dbReference>
<dbReference type="PROSITE" id="PS50850">
    <property type="entry name" value="MFS"/>
    <property type="match status" value="1"/>
</dbReference>
<accession>A0A8B7Z1L5</accession>
<evidence type="ECO:0000256" key="18">
    <source>
        <dbReference type="ARBA" id="ARBA00040650"/>
    </source>
</evidence>
<evidence type="ECO:0000256" key="19">
    <source>
        <dbReference type="ARBA" id="ARBA00042514"/>
    </source>
</evidence>
<keyword evidence="11" id="KW-0290">Folate-binding</keyword>
<keyword evidence="13 22" id="KW-0472">Membrane</keyword>
<evidence type="ECO:0000256" key="16">
    <source>
        <dbReference type="ARBA" id="ARBA00036193"/>
    </source>
</evidence>
<organism evidence="24 26">
    <name type="scientific">Acanthaster planci</name>
    <name type="common">Crown-of-thorns starfish</name>
    <dbReference type="NCBI Taxonomy" id="133434"/>
    <lineage>
        <taxon>Eukaryota</taxon>
        <taxon>Metazoa</taxon>
        <taxon>Echinodermata</taxon>
        <taxon>Eleutherozoa</taxon>
        <taxon>Asterozoa</taxon>
        <taxon>Asteroidea</taxon>
        <taxon>Valvatacea</taxon>
        <taxon>Valvatida</taxon>
        <taxon>Acanthasteridae</taxon>
        <taxon>Acanthaster</taxon>
    </lineage>
</organism>
<dbReference type="KEGG" id="aplc:110984019"/>
<feature type="transmembrane region" description="Helical" evidence="22">
    <location>
        <begin position="21"/>
        <end position="45"/>
    </location>
</feature>